<sequence length="191" mass="21657">MKERRNILIGATGSVAAIKVGEFVERLKEINIDNIEIEIKIVATESAKNFFNDSVTDLMLKCEDEFSNWRAIGDDILHISLRQWADLYIILPLTANTLAKLSNGLCDNILTNIARAWDFNKPIIVCPAMNNFMWEHPITLRQIDTLKSFGYKVIFPIEKKLACGEYGMGGMQEIEKIIEQVILELNLPSKA</sequence>
<comment type="caution">
    <text evidence="4">The sequence shown here is derived from an EMBL/GenBank/DDBJ whole genome shotgun (WGS) entry which is preliminary data.</text>
</comment>
<name>A0A1J4MCK9_9CRYT</name>
<dbReference type="PANTHER" id="PTHR14359">
    <property type="entry name" value="HOMO-OLIGOMERIC FLAVIN CONTAINING CYS DECARBOXYLASE FAMILY"/>
    <property type="match status" value="1"/>
</dbReference>
<evidence type="ECO:0000259" key="3">
    <source>
        <dbReference type="Pfam" id="PF02441"/>
    </source>
</evidence>
<dbReference type="AlphaFoldDB" id="A0A1J4MCK9"/>
<accession>A0A1J4MCK9</accession>
<dbReference type="GeneID" id="39977692"/>
<dbReference type="InterPro" id="IPR003382">
    <property type="entry name" value="Flavoprotein"/>
</dbReference>
<dbReference type="OrthoDB" id="1532798at2759"/>
<dbReference type="SUPFAM" id="SSF52507">
    <property type="entry name" value="Homo-oligomeric flavin-containing Cys decarboxylases, HFCD"/>
    <property type="match status" value="1"/>
</dbReference>
<feature type="domain" description="Flavoprotein" evidence="3">
    <location>
        <begin position="6"/>
        <end position="182"/>
    </location>
</feature>
<reference evidence="4 5" key="1">
    <citation type="submission" date="2016-10" db="EMBL/GenBank/DDBJ databases">
        <title>Reductive evolution of mitochondrial metabolism and differential evolution of invasion-related proteins in Cryptosporidium.</title>
        <authorList>
            <person name="Liu S."/>
            <person name="Roellig D.M."/>
            <person name="Guo Y."/>
            <person name="Li N."/>
            <person name="Frace M.A."/>
            <person name="Tang K."/>
            <person name="Zhang L."/>
            <person name="Feng Y."/>
            <person name="Xiao L."/>
        </authorList>
    </citation>
    <scope>NUCLEOTIDE SEQUENCE [LARGE SCALE GENOMIC DNA]</scope>
    <source>
        <strain evidence="4">39726</strain>
    </source>
</reference>
<organism evidence="4 5">
    <name type="scientific">Cryptosporidium ubiquitum</name>
    <dbReference type="NCBI Taxonomy" id="857276"/>
    <lineage>
        <taxon>Eukaryota</taxon>
        <taxon>Sar</taxon>
        <taxon>Alveolata</taxon>
        <taxon>Apicomplexa</taxon>
        <taxon>Conoidasida</taxon>
        <taxon>Coccidia</taxon>
        <taxon>Eucoccidiorida</taxon>
        <taxon>Eimeriorina</taxon>
        <taxon>Cryptosporidiidae</taxon>
        <taxon>Cryptosporidium</taxon>
    </lineage>
</organism>
<evidence type="ECO:0000256" key="1">
    <source>
        <dbReference type="ARBA" id="ARBA00022993"/>
    </source>
</evidence>
<evidence type="ECO:0000256" key="2">
    <source>
        <dbReference type="ARBA" id="ARBA00038350"/>
    </source>
</evidence>
<dbReference type="GO" id="GO:0015937">
    <property type="term" value="P:coenzyme A biosynthetic process"/>
    <property type="evidence" value="ECO:0007669"/>
    <property type="project" value="UniProtKB-KW"/>
</dbReference>
<protein>
    <submittedName>
        <fullName evidence="4">Flavoprotein</fullName>
    </submittedName>
</protein>
<keyword evidence="5" id="KW-1185">Reference proteome</keyword>
<dbReference type="PANTHER" id="PTHR14359:SF6">
    <property type="entry name" value="PHOSPHOPANTOTHENOYLCYSTEINE DECARBOXYLASE"/>
    <property type="match status" value="1"/>
</dbReference>
<dbReference type="GO" id="GO:0071513">
    <property type="term" value="C:phosphopantothenoylcysteine decarboxylase complex"/>
    <property type="evidence" value="ECO:0007669"/>
    <property type="project" value="TreeGrafter"/>
</dbReference>
<dbReference type="GO" id="GO:0010181">
    <property type="term" value="F:FMN binding"/>
    <property type="evidence" value="ECO:0007669"/>
    <property type="project" value="TreeGrafter"/>
</dbReference>
<proteinExistence type="inferred from homology"/>
<dbReference type="InterPro" id="IPR036551">
    <property type="entry name" value="Flavin_trans-like"/>
</dbReference>
<dbReference type="EMBL" id="LRBP01000039">
    <property type="protein sequence ID" value="OII70756.1"/>
    <property type="molecule type" value="Genomic_DNA"/>
</dbReference>
<dbReference type="GO" id="GO:0004633">
    <property type="term" value="F:phosphopantothenoylcysteine decarboxylase activity"/>
    <property type="evidence" value="ECO:0007669"/>
    <property type="project" value="TreeGrafter"/>
</dbReference>
<dbReference type="Gene3D" id="3.40.50.1950">
    <property type="entry name" value="Flavin prenyltransferase-like"/>
    <property type="match status" value="1"/>
</dbReference>
<comment type="similarity">
    <text evidence="2">Belongs to the HFCD (homooligomeric flavin containing Cys decarboxylase) superfamily.</text>
</comment>
<dbReference type="Proteomes" id="UP000186176">
    <property type="component" value="Unassembled WGS sequence"/>
</dbReference>
<dbReference type="RefSeq" id="XP_028872864.1">
    <property type="nucleotide sequence ID" value="XM_029017913.1"/>
</dbReference>
<keyword evidence="1" id="KW-0173">Coenzyme A biosynthesis</keyword>
<dbReference type="Pfam" id="PF02441">
    <property type="entry name" value="Flavoprotein"/>
    <property type="match status" value="1"/>
</dbReference>
<evidence type="ECO:0000313" key="5">
    <source>
        <dbReference type="Proteomes" id="UP000186176"/>
    </source>
</evidence>
<gene>
    <name evidence="4" type="ORF">cubi_00901</name>
</gene>
<evidence type="ECO:0000313" key="4">
    <source>
        <dbReference type="EMBL" id="OII70756.1"/>
    </source>
</evidence>
<dbReference type="VEuPathDB" id="CryptoDB:cubi_00901"/>